<accession>A0ABP0G9Y2</accession>
<organism evidence="1 2">
    <name type="scientific">Clavelina lepadiformis</name>
    <name type="common">Light-bulb sea squirt</name>
    <name type="synonym">Ascidia lepadiformis</name>
    <dbReference type="NCBI Taxonomy" id="159417"/>
    <lineage>
        <taxon>Eukaryota</taxon>
        <taxon>Metazoa</taxon>
        <taxon>Chordata</taxon>
        <taxon>Tunicata</taxon>
        <taxon>Ascidiacea</taxon>
        <taxon>Aplousobranchia</taxon>
        <taxon>Clavelinidae</taxon>
        <taxon>Clavelina</taxon>
    </lineage>
</organism>
<sequence length="63" mass="7067">MSRKPPTHLRDHFQAQARHQAGVFEKNLVDVGKLMNSAKKDSTYLMTKMKGTIIPLSRVLSSA</sequence>
<evidence type="ECO:0000313" key="1">
    <source>
        <dbReference type="EMBL" id="CAK8688616.1"/>
    </source>
</evidence>
<reference evidence="1 2" key="1">
    <citation type="submission" date="2024-02" db="EMBL/GenBank/DDBJ databases">
        <authorList>
            <person name="Daric V."/>
            <person name="Darras S."/>
        </authorList>
    </citation>
    <scope>NUCLEOTIDE SEQUENCE [LARGE SCALE GENOMIC DNA]</scope>
</reference>
<gene>
    <name evidence="1" type="ORF">CVLEPA_LOCUS20611</name>
</gene>
<dbReference type="Proteomes" id="UP001642483">
    <property type="component" value="Unassembled WGS sequence"/>
</dbReference>
<comment type="caution">
    <text evidence="1">The sequence shown here is derived from an EMBL/GenBank/DDBJ whole genome shotgun (WGS) entry which is preliminary data.</text>
</comment>
<dbReference type="EMBL" id="CAWYQH010000108">
    <property type="protein sequence ID" value="CAK8688616.1"/>
    <property type="molecule type" value="Genomic_DNA"/>
</dbReference>
<evidence type="ECO:0000313" key="2">
    <source>
        <dbReference type="Proteomes" id="UP001642483"/>
    </source>
</evidence>
<proteinExistence type="predicted"/>
<name>A0ABP0G9Y2_CLALP</name>
<keyword evidence="2" id="KW-1185">Reference proteome</keyword>
<protein>
    <submittedName>
        <fullName evidence="1">Uncharacterized protein</fullName>
    </submittedName>
</protein>